<comment type="caution">
    <text evidence="1">The sequence shown here is derived from an EMBL/GenBank/DDBJ whole genome shotgun (WGS) entry which is preliminary data.</text>
</comment>
<gene>
    <name evidence="1" type="primary">hemH</name>
    <name evidence="1" type="ORF">A245_04153</name>
</gene>
<organism evidence="1 2">
    <name type="scientific">Pseudomonas syringae pv. actinidiae ICMP 19096</name>
    <dbReference type="NCBI Taxonomy" id="1194405"/>
    <lineage>
        <taxon>Bacteria</taxon>
        <taxon>Pseudomonadati</taxon>
        <taxon>Pseudomonadota</taxon>
        <taxon>Gammaproteobacteria</taxon>
        <taxon>Pseudomonadales</taxon>
        <taxon>Pseudomonadaceae</taxon>
        <taxon>Pseudomonas</taxon>
        <taxon>Pseudomonas syringae</taxon>
    </lineage>
</organism>
<dbReference type="EC" id="4.99.1.1" evidence="1"/>
<reference evidence="1 2" key="1">
    <citation type="journal article" date="2013" name="PLoS Pathog.">
        <title>Genomic analysis of the Kiwifruit pathogen Pseudomonas syringae pv. actinidiae provides insight into the origins of an emergent plant disease.</title>
        <authorList>
            <person name="McCann H.C."/>
            <person name="Rikkerink E.H."/>
            <person name="Bertels F."/>
            <person name="Fiers M."/>
            <person name="Lu A."/>
            <person name="Rees-George J."/>
            <person name="Andersen M.T."/>
            <person name="Gleave A.P."/>
            <person name="Haubold B."/>
            <person name="Wohlers M.W."/>
            <person name="Guttman D.S."/>
            <person name="Wang P.W."/>
            <person name="Straub C."/>
            <person name="Vanneste J.L."/>
            <person name="Rainey P.B."/>
            <person name="Templeton M.D."/>
        </authorList>
    </citation>
    <scope>NUCLEOTIDE SEQUENCE [LARGE SCALE GENOMIC DNA]</scope>
    <source>
        <strain evidence="1 2">ICMP 19096</strain>
    </source>
</reference>
<protein>
    <submittedName>
        <fullName evidence="1">Ferrochelatase</fullName>
        <ecNumber evidence="1">4.99.1.1</ecNumber>
    </submittedName>
</protein>
<proteinExistence type="predicted"/>
<dbReference type="Proteomes" id="UP000018849">
    <property type="component" value="Unassembled WGS sequence"/>
</dbReference>
<accession>A0A656K393</accession>
<dbReference type="AlphaFoldDB" id="A0A656K393"/>
<evidence type="ECO:0000313" key="1">
    <source>
        <dbReference type="EMBL" id="EPN68347.1"/>
    </source>
</evidence>
<name>A0A656K393_PSESF</name>
<evidence type="ECO:0000313" key="2">
    <source>
        <dbReference type="Proteomes" id="UP000018849"/>
    </source>
</evidence>
<sequence length="35" mass="3952">KEAGGEELILVPCLNDDPNWAKELNRLCERAPLML</sequence>
<keyword evidence="1" id="KW-0456">Lyase</keyword>
<feature type="non-terminal residue" evidence="1">
    <location>
        <position position="1"/>
    </location>
</feature>
<dbReference type="EMBL" id="AOKF01000334">
    <property type="protein sequence ID" value="EPN68347.1"/>
    <property type="molecule type" value="Genomic_DNA"/>
</dbReference>
<dbReference type="GO" id="GO:0016829">
    <property type="term" value="F:lyase activity"/>
    <property type="evidence" value="ECO:0007669"/>
    <property type="project" value="UniProtKB-KW"/>
</dbReference>